<name>G8WSK8_STREN</name>
<dbReference type="Proteomes" id="UP000007842">
    <property type="component" value="Chromosome"/>
</dbReference>
<sequence length="197" mass="19617">MLRRAGDDRGQALPVYVTAIGALLVLAFAYVAVGRAAVVAGGARTAADAAALGAASATRDQLRDAVARIVTGGHGDLGAVLDGRWPGLPDPCEAAGAFAGRNGAHLTACQVDGARYTVSVETDADVGHTLVPGTEGHRGHAGATAELTPRCGLSATSPGTPGTPGTLHCDGGDFPLDPAHPGTLPSAADLFAVRLIR</sequence>
<evidence type="ECO:0000256" key="1">
    <source>
        <dbReference type="SAM" id="Phobius"/>
    </source>
</evidence>
<protein>
    <submittedName>
        <fullName evidence="2">Secreted protein</fullName>
    </submittedName>
</protein>
<dbReference type="STRING" id="1003195.SCATT_38720"/>
<accession>G8WSK8</accession>
<feature type="transmembrane region" description="Helical" evidence="1">
    <location>
        <begin position="12"/>
        <end position="33"/>
    </location>
</feature>
<proteinExistence type="predicted"/>
<organism evidence="2 3">
    <name type="scientific">Streptantibioticus cattleyicolor (strain ATCC 35852 / DSM 46488 / JCM 4925 / NBRC 14057 / NRRL 8057)</name>
    <name type="common">Streptomyces cattleya</name>
    <dbReference type="NCBI Taxonomy" id="1003195"/>
    <lineage>
        <taxon>Bacteria</taxon>
        <taxon>Bacillati</taxon>
        <taxon>Actinomycetota</taxon>
        <taxon>Actinomycetes</taxon>
        <taxon>Kitasatosporales</taxon>
        <taxon>Streptomycetaceae</taxon>
        <taxon>Streptantibioticus</taxon>
    </lineage>
</organism>
<keyword evidence="3" id="KW-1185">Reference proteome</keyword>
<gene>
    <name evidence="2" type="ordered locus">SCATT_38720</name>
</gene>
<dbReference type="PATRIC" id="fig|1003195.29.peg.3869"/>
<keyword evidence="1" id="KW-1133">Transmembrane helix</keyword>
<reference evidence="3" key="1">
    <citation type="submission" date="2011-12" db="EMBL/GenBank/DDBJ databases">
        <title>Complete genome sequence of Streptomyces cattleya strain DSM 46488.</title>
        <authorList>
            <person name="Ou H.-Y."/>
            <person name="Li P."/>
            <person name="Zhao C."/>
            <person name="O'Hagan D."/>
            <person name="Deng Z."/>
        </authorList>
    </citation>
    <scope>NUCLEOTIDE SEQUENCE [LARGE SCALE GENOMIC DNA]</scope>
    <source>
        <strain evidence="3">ATCC 35852 / DSM 46488 / JCM 4925 / NBRC 14057 / NRRL 8057</strain>
    </source>
</reference>
<evidence type="ECO:0000313" key="3">
    <source>
        <dbReference type="Proteomes" id="UP000007842"/>
    </source>
</evidence>
<dbReference type="EMBL" id="CP003219">
    <property type="protein sequence ID" value="AEW96243.1"/>
    <property type="molecule type" value="Genomic_DNA"/>
</dbReference>
<keyword evidence="1" id="KW-0472">Membrane</keyword>
<dbReference type="AlphaFoldDB" id="G8WSK8"/>
<evidence type="ECO:0000313" key="2">
    <source>
        <dbReference type="EMBL" id="AEW96243.1"/>
    </source>
</evidence>
<keyword evidence="1" id="KW-0812">Transmembrane</keyword>
<dbReference type="eggNOG" id="ENOG5031WU6">
    <property type="taxonomic scope" value="Bacteria"/>
</dbReference>
<dbReference type="HOGENOM" id="CLU_110728_0_0_11"/>
<dbReference type="KEGG" id="scy:SCATT_38720"/>